<evidence type="ECO:0000256" key="1">
    <source>
        <dbReference type="SAM" id="MobiDB-lite"/>
    </source>
</evidence>
<evidence type="ECO:0000313" key="2">
    <source>
        <dbReference type="EMBL" id="KAK4100461.1"/>
    </source>
</evidence>
<evidence type="ECO:0000313" key="3">
    <source>
        <dbReference type="Proteomes" id="UP001305647"/>
    </source>
</evidence>
<feature type="region of interest" description="Disordered" evidence="1">
    <location>
        <begin position="1"/>
        <end position="78"/>
    </location>
</feature>
<dbReference type="EMBL" id="MU863640">
    <property type="protein sequence ID" value="KAK4100461.1"/>
    <property type="molecule type" value="Genomic_DNA"/>
</dbReference>
<keyword evidence="3" id="KW-1185">Reference proteome</keyword>
<organism evidence="2 3">
    <name type="scientific">Parathielavia hyrcaniae</name>
    <dbReference type="NCBI Taxonomy" id="113614"/>
    <lineage>
        <taxon>Eukaryota</taxon>
        <taxon>Fungi</taxon>
        <taxon>Dikarya</taxon>
        <taxon>Ascomycota</taxon>
        <taxon>Pezizomycotina</taxon>
        <taxon>Sordariomycetes</taxon>
        <taxon>Sordariomycetidae</taxon>
        <taxon>Sordariales</taxon>
        <taxon>Chaetomiaceae</taxon>
        <taxon>Parathielavia</taxon>
    </lineage>
</organism>
<dbReference type="AlphaFoldDB" id="A0AAN6Q0D8"/>
<feature type="compositionally biased region" description="Basic and acidic residues" evidence="1">
    <location>
        <begin position="39"/>
        <end position="49"/>
    </location>
</feature>
<reference evidence="2" key="2">
    <citation type="submission" date="2023-05" db="EMBL/GenBank/DDBJ databases">
        <authorList>
            <consortium name="Lawrence Berkeley National Laboratory"/>
            <person name="Steindorff A."/>
            <person name="Hensen N."/>
            <person name="Bonometti L."/>
            <person name="Westerberg I."/>
            <person name="Brannstrom I.O."/>
            <person name="Guillou S."/>
            <person name="Cros-Aarteil S."/>
            <person name="Calhoun S."/>
            <person name="Haridas S."/>
            <person name="Kuo A."/>
            <person name="Mondo S."/>
            <person name="Pangilinan J."/>
            <person name="Riley R."/>
            <person name="Labutti K."/>
            <person name="Andreopoulos B."/>
            <person name="Lipzen A."/>
            <person name="Chen C."/>
            <person name="Yanf M."/>
            <person name="Daum C."/>
            <person name="Ng V."/>
            <person name="Clum A."/>
            <person name="Ohm R."/>
            <person name="Martin F."/>
            <person name="Silar P."/>
            <person name="Natvig D."/>
            <person name="Lalanne C."/>
            <person name="Gautier V."/>
            <person name="Ament-Velasquez S.L."/>
            <person name="Kruys A."/>
            <person name="Hutchinson M.I."/>
            <person name="Powell A.J."/>
            <person name="Barry K."/>
            <person name="Miller A.N."/>
            <person name="Grigoriev I.V."/>
            <person name="Debuchy R."/>
            <person name="Gladieux P."/>
            <person name="Thoren M.H."/>
            <person name="Johannesson H."/>
        </authorList>
    </citation>
    <scope>NUCLEOTIDE SEQUENCE</scope>
    <source>
        <strain evidence="2">CBS 757.83</strain>
    </source>
</reference>
<dbReference type="Proteomes" id="UP001305647">
    <property type="component" value="Unassembled WGS sequence"/>
</dbReference>
<protein>
    <submittedName>
        <fullName evidence="2">Uncharacterized protein</fullName>
    </submittedName>
</protein>
<accession>A0AAN6Q0D8</accession>
<reference evidence="2" key="1">
    <citation type="journal article" date="2023" name="Mol. Phylogenet. Evol.">
        <title>Genome-scale phylogeny and comparative genomics of the fungal order Sordariales.</title>
        <authorList>
            <person name="Hensen N."/>
            <person name="Bonometti L."/>
            <person name="Westerberg I."/>
            <person name="Brannstrom I.O."/>
            <person name="Guillou S."/>
            <person name="Cros-Aarteil S."/>
            <person name="Calhoun S."/>
            <person name="Haridas S."/>
            <person name="Kuo A."/>
            <person name="Mondo S."/>
            <person name="Pangilinan J."/>
            <person name="Riley R."/>
            <person name="LaButti K."/>
            <person name="Andreopoulos B."/>
            <person name="Lipzen A."/>
            <person name="Chen C."/>
            <person name="Yan M."/>
            <person name="Daum C."/>
            <person name="Ng V."/>
            <person name="Clum A."/>
            <person name="Steindorff A."/>
            <person name="Ohm R.A."/>
            <person name="Martin F."/>
            <person name="Silar P."/>
            <person name="Natvig D.O."/>
            <person name="Lalanne C."/>
            <person name="Gautier V."/>
            <person name="Ament-Velasquez S.L."/>
            <person name="Kruys A."/>
            <person name="Hutchinson M.I."/>
            <person name="Powell A.J."/>
            <person name="Barry K."/>
            <person name="Miller A.N."/>
            <person name="Grigoriev I.V."/>
            <person name="Debuchy R."/>
            <person name="Gladieux P."/>
            <person name="Hiltunen Thoren M."/>
            <person name="Johannesson H."/>
        </authorList>
    </citation>
    <scope>NUCLEOTIDE SEQUENCE</scope>
    <source>
        <strain evidence="2">CBS 757.83</strain>
    </source>
</reference>
<sequence length="78" mass="8292">MSDKPDTLERGQSPPPERSSGKQMIDPPASGHGTNKVPHKADANKEAIEHLTSNPKGPMEDHAEQQTAKGPVESQLAA</sequence>
<proteinExistence type="predicted"/>
<gene>
    <name evidence="2" type="ORF">N658DRAFT_524613</name>
</gene>
<name>A0AAN6Q0D8_9PEZI</name>
<comment type="caution">
    <text evidence="2">The sequence shown here is derived from an EMBL/GenBank/DDBJ whole genome shotgun (WGS) entry which is preliminary data.</text>
</comment>